<dbReference type="AlphaFoldDB" id="A0A0K1JGS5"/>
<evidence type="ECO:0000313" key="2">
    <source>
        <dbReference type="Proteomes" id="UP000066480"/>
    </source>
</evidence>
<name>A0A0K1JGS5_9MICO</name>
<evidence type="ECO:0000313" key="1">
    <source>
        <dbReference type="EMBL" id="AKU15783.1"/>
    </source>
</evidence>
<dbReference type="KEGG" id="lmoi:VV02_07810"/>
<organism evidence="1 2">
    <name type="scientific">Luteipulveratus mongoliensis</name>
    <dbReference type="NCBI Taxonomy" id="571913"/>
    <lineage>
        <taxon>Bacteria</taxon>
        <taxon>Bacillati</taxon>
        <taxon>Actinomycetota</taxon>
        <taxon>Actinomycetes</taxon>
        <taxon>Micrococcales</taxon>
        <taxon>Dermacoccaceae</taxon>
        <taxon>Luteipulveratus</taxon>
    </lineage>
</organism>
<accession>A0A0K1JGS5</accession>
<keyword evidence="2" id="KW-1185">Reference proteome</keyword>
<dbReference type="STRING" id="571913.VV02_07810"/>
<reference evidence="1 2" key="1">
    <citation type="submission" date="2015-03" db="EMBL/GenBank/DDBJ databases">
        <title>Luteipulveratus halotolerans sp. nov., a novel actinobacterium (Dermacoccaceae) from Sarawak, Malaysia.</title>
        <authorList>
            <person name="Juboi H."/>
            <person name="Basik A."/>
            <person name="Shamsul S.S."/>
            <person name="Arnold P."/>
            <person name="Schmitt E.K."/>
            <person name="Sanglier J.-J."/>
            <person name="Yeo T."/>
        </authorList>
    </citation>
    <scope>NUCLEOTIDE SEQUENCE [LARGE SCALE GENOMIC DNA]</scope>
    <source>
        <strain evidence="1 2">MN07-A0370</strain>
    </source>
</reference>
<gene>
    <name evidence="1" type="ORF">VV02_07810</name>
</gene>
<protein>
    <submittedName>
        <fullName evidence="1">Uncharacterized protein</fullName>
    </submittedName>
</protein>
<dbReference type="Proteomes" id="UP000066480">
    <property type="component" value="Chromosome"/>
</dbReference>
<proteinExistence type="predicted"/>
<sequence length="115" mass="12528">MTVTGEKLRAEGIAAVQAADKAAHRGHGEYIRIGIEVCILNYRTDGETFTADDVRREAVLAAELDGVAFAPHSPSLLPAILGGYASAKRIQRVGDYHSERTSRRYSRNGVWRASS</sequence>
<dbReference type="EMBL" id="CP011112">
    <property type="protein sequence ID" value="AKU15783.1"/>
    <property type="molecule type" value="Genomic_DNA"/>
</dbReference>